<dbReference type="Gene3D" id="1.10.10.10">
    <property type="entry name" value="Winged helix-like DNA-binding domain superfamily/Winged helix DNA-binding domain"/>
    <property type="match status" value="1"/>
</dbReference>
<dbReference type="PANTHER" id="PTHR12806">
    <property type="entry name" value="EAP30 SUBUNIT OF ELL COMPLEX"/>
    <property type="match status" value="1"/>
</dbReference>
<keyword evidence="5" id="KW-1185">Reference proteome</keyword>
<evidence type="ECO:0000256" key="2">
    <source>
        <dbReference type="ARBA" id="ARBA00017052"/>
    </source>
</evidence>
<dbReference type="GO" id="GO:0000814">
    <property type="term" value="C:ESCRT II complex"/>
    <property type="evidence" value="ECO:0007669"/>
    <property type="project" value="InterPro"/>
</dbReference>
<protein>
    <recommendedName>
        <fullName evidence="2">Vacuolar-sorting protein SNF8</fullName>
    </recommendedName>
    <alternativeName>
        <fullName evidence="3">ESCRT-II complex subunit VPS22</fullName>
    </alternativeName>
</protein>
<name>A0A1D2N869_ORCCI</name>
<dbReference type="AlphaFoldDB" id="A0A1D2N869"/>
<accession>A0A1D2N869</accession>
<comment type="caution">
    <text evidence="4">The sequence shown here is derived from an EMBL/GenBank/DDBJ whole genome shotgun (WGS) entry which is preliminary data.</text>
</comment>
<dbReference type="PANTHER" id="PTHR12806:SF0">
    <property type="entry name" value="VACUOLAR-SORTING PROTEIN SNF8"/>
    <property type="match status" value="1"/>
</dbReference>
<dbReference type="STRING" id="48709.A0A1D2N869"/>
<dbReference type="EMBL" id="LJIJ01000151">
    <property type="protein sequence ID" value="ODN01448.1"/>
    <property type="molecule type" value="Genomic_DNA"/>
</dbReference>
<gene>
    <name evidence="4" type="ORF">Ocin01_05233</name>
</gene>
<evidence type="ECO:0000313" key="5">
    <source>
        <dbReference type="Proteomes" id="UP000094527"/>
    </source>
</evidence>
<dbReference type="InterPro" id="IPR036390">
    <property type="entry name" value="WH_DNA-bd_sf"/>
</dbReference>
<reference evidence="4 5" key="1">
    <citation type="journal article" date="2016" name="Genome Biol. Evol.">
        <title>Gene Family Evolution Reflects Adaptation to Soil Environmental Stressors in the Genome of the Collembolan Orchesella cincta.</title>
        <authorList>
            <person name="Faddeeva-Vakhrusheva A."/>
            <person name="Derks M.F."/>
            <person name="Anvar S.Y."/>
            <person name="Agamennone V."/>
            <person name="Suring W."/>
            <person name="Smit S."/>
            <person name="van Straalen N.M."/>
            <person name="Roelofs D."/>
        </authorList>
    </citation>
    <scope>NUCLEOTIDE SEQUENCE [LARGE SCALE GENOMIC DNA]</scope>
    <source>
        <tissue evidence="4">Mixed pool</tissue>
    </source>
</reference>
<dbReference type="InterPro" id="IPR040608">
    <property type="entry name" value="Snf8/Vps36"/>
</dbReference>
<evidence type="ECO:0000256" key="1">
    <source>
        <dbReference type="ARBA" id="ARBA00009834"/>
    </source>
</evidence>
<comment type="similarity">
    <text evidence="1">Belongs to the SNF8 family.</text>
</comment>
<dbReference type="OMA" id="FWTEYLG"/>
<organism evidence="4 5">
    <name type="scientific">Orchesella cincta</name>
    <name type="common">Springtail</name>
    <name type="synonym">Podura cincta</name>
    <dbReference type="NCBI Taxonomy" id="48709"/>
    <lineage>
        <taxon>Eukaryota</taxon>
        <taxon>Metazoa</taxon>
        <taxon>Ecdysozoa</taxon>
        <taxon>Arthropoda</taxon>
        <taxon>Hexapoda</taxon>
        <taxon>Collembola</taxon>
        <taxon>Entomobryomorpha</taxon>
        <taxon>Entomobryoidea</taxon>
        <taxon>Orchesellidae</taxon>
        <taxon>Orchesellinae</taxon>
        <taxon>Orchesella</taxon>
    </lineage>
</organism>
<proteinExistence type="inferred from homology"/>
<dbReference type="InterPro" id="IPR016689">
    <property type="entry name" value="ESCRT-2_cplx_Snf8"/>
</dbReference>
<evidence type="ECO:0000256" key="3">
    <source>
        <dbReference type="ARBA" id="ARBA00030097"/>
    </source>
</evidence>
<dbReference type="GO" id="GO:0043328">
    <property type="term" value="P:protein transport to vacuole involved in ubiquitin-dependent protein catabolic process via the multivesicular body sorting pathway"/>
    <property type="evidence" value="ECO:0007669"/>
    <property type="project" value="TreeGrafter"/>
</dbReference>
<dbReference type="InterPro" id="IPR036388">
    <property type="entry name" value="WH-like_DNA-bd_sf"/>
</dbReference>
<dbReference type="Proteomes" id="UP000094527">
    <property type="component" value="Unassembled WGS sequence"/>
</dbReference>
<dbReference type="Gene3D" id="6.10.140.180">
    <property type="match status" value="1"/>
</dbReference>
<dbReference type="OrthoDB" id="283883at2759"/>
<sequence length="142" mass="16231">MRRGVGYKAADKKKFADKMYNKKGTEIDKEAVQKLHGSLGELKQKLQWFAAKHQIVLQTDPVFRQEFIQMCVSIGVDPINSSKSFWTEYLGVGSYYYMLAVQSIEIILAGAGRHGGVMKLVDLWRKLEKDKPTFLRDTEISL</sequence>
<dbReference type="SUPFAM" id="SSF46785">
    <property type="entry name" value="Winged helix' DNA-binding domain"/>
    <property type="match status" value="1"/>
</dbReference>
<dbReference type="Pfam" id="PF04157">
    <property type="entry name" value="EAP30"/>
    <property type="match status" value="1"/>
</dbReference>
<evidence type="ECO:0000313" key="4">
    <source>
        <dbReference type="EMBL" id="ODN01448.1"/>
    </source>
</evidence>